<dbReference type="AlphaFoldDB" id="A0A2I1HGC8"/>
<keyword evidence="2" id="KW-1185">Reference proteome</keyword>
<evidence type="ECO:0000313" key="1">
    <source>
        <dbReference type="EMBL" id="PKY57929.1"/>
    </source>
</evidence>
<proteinExistence type="predicted"/>
<dbReference type="GO" id="GO:0006357">
    <property type="term" value="P:regulation of transcription by RNA polymerase II"/>
    <property type="evidence" value="ECO:0007669"/>
    <property type="project" value="InterPro"/>
</dbReference>
<organism evidence="1 2">
    <name type="scientific">Rhizophagus irregularis</name>
    <dbReference type="NCBI Taxonomy" id="588596"/>
    <lineage>
        <taxon>Eukaryota</taxon>
        <taxon>Fungi</taxon>
        <taxon>Fungi incertae sedis</taxon>
        <taxon>Mucoromycota</taxon>
        <taxon>Glomeromycotina</taxon>
        <taxon>Glomeromycetes</taxon>
        <taxon>Glomerales</taxon>
        <taxon>Glomeraceae</taxon>
        <taxon>Rhizophagus</taxon>
    </lineage>
</organism>
<dbReference type="EMBL" id="LLXI01002767">
    <property type="protein sequence ID" value="PKY57929.1"/>
    <property type="molecule type" value="Genomic_DNA"/>
</dbReference>
<sequence>MKAQICCSNSQKHISNIKSCEEKSNKTQQLTLSSTQAAAESKKQLIEDLIEAFAIADVLLEKVNSLLPFLKKHIKNGGSIPKALTLRQIYLPDGYMENITSISYLKDFLDKVKEVFVNSPSWRGRYLIYLKMHGIFSPCKIPLYNKTCWNSWFWMVIYAKNHIIYWLNFFKEEFNDNKKHNTLAAINSCLQNEQELGIITIYLNFISSYANEFIQDLDFFQQLKNQFSHLLSYDFNILLLILKPIGIQPILNHL</sequence>
<dbReference type="VEuPathDB" id="FungiDB:RhiirA1_476494"/>
<dbReference type="GO" id="GO:0005634">
    <property type="term" value="C:nucleus"/>
    <property type="evidence" value="ECO:0007669"/>
    <property type="project" value="InterPro"/>
</dbReference>
<gene>
    <name evidence="1" type="ORF">RhiirA4_479377</name>
</gene>
<evidence type="ECO:0000313" key="2">
    <source>
        <dbReference type="Proteomes" id="UP000234323"/>
    </source>
</evidence>
<accession>A0A2I1HGC8</accession>
<dbReference type="InterPro" id="IPR033375">
    <property type="entry name" value="Cggbp1"/>
</dbReference>
<dbReference type="PANTHER" id="PTHR32344:SF1">
    <property type="entry name" value="U1-TYPE DOMAIN-CONTAINING PROTEIN"/>
    <property type="match status" value="1"/>
</dbReference>
<comment type="caution">
    <text evidence="1">The sequence shown here is derived from an EMBL/GenBank/DDBJ whole genome shotgun (WGS) entry which is preliminary data.</text>
</comment>
<dbReference type="GO" id="GO:0003690">
    <property type="term" value="F:double-stranded DNA binding"/>
    <property type="evidence" value="ECO:0007669"/>
    <property type="project" value="InterPro"/>
</dbReference>
<dbReference type="Proteomes" id="UP000234323">
    <property type="component" value="Unassembled WGS sequence"/>
</dbReference>
<name>A0A2I1HGC8_9GLOM</name>
<dbReference type="VEuPathDB" id="FungiDB:FUN_018193"/>
<reference evidence="1 2" key="1">
    <citation type="submission" date="2015-10" db="EMBL/GenBank/DDBJ databases">
        <title>Genome analyses suggest a sexual origin of heterokaryosis in a supposedly ancient asexual fungus.</title>
        <authorList>
            <person name="Ropars J."/>
            <person name="Sedzielewska K."/>
            <person name="Noel J."/>
            <person name="Charron P."/>
            <person name="Farinelli L."/>
            <person name="Marton T."/>
            <person name="Kruger M."/>
            <person name="Pelin A."/>
            <person name="Brachmann A."/>
            <person name="Corradi N."/>
        </authorList>
    </citation>
    <scope>NUCLEOTIDE SEQUENCE [LARGE SCALE GENOMIC DNA]</scope>
    <source>
        <strain evidence="1 2">A4</strain>
    </source>
</reference>
<protein>
    <submittedName>
        <fullName evidence="1">Uncharacterized protein</fullName>
    </submittedName>
</protein>
<dbReference type="PANTHER" id="PTHR32344">
    <property type="entry name" value="U1-TYPE DOMAIN-CONTAINING PROTEIN"/>
    <property type="match status" value="1"/>
</dbReference>